<dbReference type="Pfam" id="PF00089">
    <property type="entry name" value="Trypsin"/>
    <property type="match status" value="2"/>
</dbReference>
<dbReference type="SMART" id="SM00192">
    <property type="entry name" value="LDLa"/>
    <property type="match status" value="2"/>
</dbReference>
<reference evidence="3" key="1">
    <citation type="journal article" date="2013" name="Genome Biol.">
        <title>Draft genome of the mountain pine beetle, Dendroctonus ponderosae Hopkins, a major forest pest.</title>
        <authorList>
            <person name="Keeling C.I."/>
            <person name="Yuen M.M."/>
            <person name="Liao N.Y."/>
            <person name="Docking T.R."/>
            <person name="Chan S.K."/>
            <person name="Taylor G.A."/>
            <person name="Palmquist D.L."/>
            <person name="Jackman S.D."/>
            <person name="Nguyen A."/>
            <person name="Li M."/>
            <person name="Henderson H."/>
            <person name="Janes J.K."/>
            <person name="Zhao Y."/>
            <person name="Pandoh P."/>
            <person name="Moore R."/>
            <person name="Sperling F.A."/>
            <person name="Huber D.P."/>
            <person name="Birol I."/>
            <person name="Jones S.J."/>
            <person name="Bohlmann J."/>
        </authorList>
    </citation>
    <scope>NUCLEOTIDE SEQUENCE</scope>
</reference>
<evidence type="ECO:0000256" key="1">
    <source>
        <dbReference type="ARBA" id="ARBA00023157"/>
    </source>
</evidence>
<gene>
    <name evidence="3" type="ORF">YQE_02794</name>
</gene>
<dbReference type="InterPro" id="IPR018114">
    <property type="entry name" value="TRYPSIN_HIS"/>
</dbReference>
<proteinExistence type="predicted"/>
<dbReference type="GO" id="GO:0004252">
    <property type="term" value="F:serine-type endopeptidase activity"/>
    <property type="evidence" value="ECO:0007669"/>
    <property type="project" value="InterPro"/>
</dbReference>
<dbReference type="SUPFAM" id="SSF57424">
    <property type="entry name" value="LDL receptor-like module"/>
    <property type="match status" value="2"/>
</dbReference>
<dbReference type="EMBL" id="KB740364">
    <property type="protein sequence ID" value="ENN80785.1"/>
    <property type="molecule type" value="Genomic_DNA"/>
</dbReference>
<dbReference type="Gene3D" id="4.10.400.10">
    <property type="entry name" value="Low-density Lipoprotein Receptor"/>
    <property type="match status" value="2"/>
</dbReference>
<dbReference type="PANTHER" id="PTHR24258:SF140">
    <property type="entry name" value="BCDNA.GH08420-RELATED"/>
    <property type="match status" value="1"/>
</dbReference>
<feature type="disulfide bond" evidence="2">
    <location>
        <begin position="30"/>
        <end position="45"/>
    </location>
</feature>
<feature type="non-terminal residue" evidence="3">
    <location>
        <position position="1"/>
    </location>
</feature>
<sequence>MSRAAGQLICPLGERSCLDNSKCIKNHYICDNEVQCGDSTDEIACTCRERVGRLRMCDGYCDCPQCEDESGCFGESFWGVLEKDPSLSEFLVGCAENEFSCDDWSKYRRSSCIPLSQRCDGIKQCEITGKDEMDCSILADRLGNFPINKVSNSVGFLHRNFKGKWYPTCYGTELWAAEVCQVEAGPSAIVPKTHMTFTSQPYNGLFINILPNNEIRLVNTCVQDRAAFVECPPIYCGLRFHVTNPYRDQELDTSVEDMLNDLRKAYQMREDILGLAEEQEEKIQEDSLGEVIQNLERTLKRRHVDSRVVGGRPSQPSAWPWLVSIYKNGIFHCAGVLINEMWVVTAAHCVVRINEMKAEASRDNHVKGSSKLPKFPRDIDVNVSHLFGYEFAKLETYFCTVFIRYWQYYYEIQAGTLRRFSYAPMDQRRWARTIISHPDYDKEFLRNDIALIKLSAPIRYNRHVRPICLPSQRTAGSQYLKAPVSGTVCTTVGWGATIEHGTDLDVRVLPIGQIDFAQAERVAELSGQRVAEGTPMFLQIDNDVDVFKHARVARVEQQILSD</sequence>
<dbReference type="PROSITE" id="PS00134">
    <property type="entry name" value="TRYPSIN_HIS"/>
    <property type="match status" value="1"/>
</dbReference>
<dbReference type="PRINTS" id="PR00261">
    <property type="entry name" value="LDLRECEPTOR"/>
</dbReference>
<comment type="caution">
    <text evidence="2">Lacks conserved residue(s) required for the propagation of feature annotation.</text>
</comment>
<dbReference type="CDD" id="cd00112">
    <property type="entry name" value="LDLa"/>
    <property type="match status" value="2"/>
</dbReference>
<dbReference type="PANTHER" id="PTHR24258">
    <property type="entry name" value="SERINE PROTEASE-RELATED"/>
    <property type="match status" value="1"/>
</dbReference>
<dbReference type="Gene3D" id="2.40.10.10">
    <property type="entry name" value="Trypsin-like serine proteases"/>
    <property type="match status" value="2"/>
</dbReference>
<dbReference type="SUPFAM" id="SSF50494">
    <property type="entry name" value="Trypsin-like serine proteases"/>
    <property type="match status" value="1"/>
</dbReference>
<accession>N6UG98</accession>
<dbReference type="InterPro" id="IPR036055">
    <property type="entry name" value="LDL_receptor-like_sf"/>
</dbReference>
<keyword evidence="1 2" id="KW-1015">Disulfide bond</keyword>
<organism evidence="3">
    <name type="scientific">Dendroctonus ponderosae</name>
    <name type="common">Mountain pine beetle</name>
    <dbReference type="NCBI Taxonomy" id="77166"/>
    <lineage>
        <taxon>Eukaryota</taxon>
        <taxon>Metazoa</taxon>
        <taxon>Ecdysozoa</taxon>
        <taxon>Arthropoda</taxon>
        <taxon>Hexapoda</taxon>
        <taxon>Insecta</taxon>
        <taxon>Pterygota</taxon>
        <taxon>Neoptera</taxon>
        <taxon>Endopterygota</taxon>
        <taxon>Coleoptera</taxon>
        <taxon>Polyphaga</taxon>
        <taxon>Cucujiformia</taxon>
        <taxon>Curculionidae</taxon>
        <taxon>Scolytinae</taxon>
        <taxon>Dendroctonus</taxon>
    </lineage>
</organism>
<dbReference type="OrthoDB" id="10016557at2759"/>
<dbReference type="InterPro" id="IPR001254">
    <property type="entry name" value="Trypsin_dom"/>
</dbReference>
<protein>
    <submittedName>
        <fullName evidence="3">Uncharacterized protein</fullName>
    </submittedName>
</protein>
<dbReference type="PROSITE" id="PS50240">
    <property type="entry name" value="TRYPSIN_DOM"/>
    <property type="match status" value="1"/>
</dbReference>
<dbReference type="SMART" id="SM00020">
    <property type="entry name" value="Tryp_SPc"/>
    <property type="match status" value="1"/>
</dbReference>
<dbReference type="OMA" id="RRWARTI"/>
<dbReference type="InterPro" id="IPR002172">
    <property type="entry name" value="LDrepeatLR_classA_rpt"/>
</dbReference>
<name>N6UG98_DENPD</name>
<dbReference type="GO" id="GO:0006508">
    <property type="term" value="P:proteolysis"/>
    <property type="evidence" value="ECO:0007669"/>
    <property type="project" value="InterPro"/>
</dbReference>
<evidence type="ECO:0000256" key="2">
    <source>
        <dbReference type="PROSITE-ProRule" id="PRU00124"/>
    </source>
</evidence>
<dbReference type="InterPro" id="IPR009003">
    <property type="entry name" value="Peptidase_S1_PA"/>
</dbReference>
<dbReference type="AlphaFoldDB" id="N6UG98"/>
<dbReference type="HOGENOM" id="CLU_485079_0_0_1"/>
<dbReference type="InterPro" id="IPR043504">
    <property type="entry name" value="Peptidase_S1_PA_chymotrypsin"/>
</dbReference>
<evidence type="ECO:0000313" key="3">
    <source>
        <dbReference type="EMBL" id="ENN80785.1"/>
    </source>
</evidence>
<dbReference type="CDD" id="cd00190">
    <property type="entry name" value="Tryp_SPc"/>
    <property type="match status" value="1"/>
</dbReference>
<dbReference type="PROSITE" id="PS50068">
    <property type="entry name" value="LDLRA_2"/>
    <property type="match status" value="2"/>
</dbReference>